<dbReference type="SUPFAM" id="SSF81901">
    <property type="entry name" value="HCP-like"/>
    <property type="match status" value="1"/>
</dbReference>
<evidence type="ECO:0000313" key="3">
    <source>
        <dbReference type="Proteomes" id="UP000027265"/>
    </source>
</evidence>
<dbReference type="AlphaFoldDB" id="A0A067PHM0"/>
<dbReference type="Gene3D" id="1.25.40.10">
    <property type="entry name" value="Tetratricopeptide repeat domain"/>
    <property type="match status" value="1"/>
</dbReference>
<dbReference type="InterPro" id="IPR024983">
    <property type="entry name" value="CHAT_dom"/>
</dbReference>
<dbReference type="InParanoid" id="A0A067PHM0"/>
<organism evidence="2 3">
    <name type="scientific">Jaapia argillacea MUCL 33604</name>
    <dbReference type="NCBI Taxonomy" id="933084"/>
    <lineage>
        <taxon>Eukaryota</taxon>
        <taxon>Fungi</taxon>
        <taxon>Dikarya</taxon>
        <taxon>Basidiomycota</taxon>
        <taxon>Agaricomycotina</taxon>
        <taxon>Agaricomycetes</taxon>
        <taxon>Agaricomycetidae</taxon>
        <taxon>Jaapiales</taxon>
        <taxon>Jaapiaceae</taxon>
        <taxon>Jaapia</taxon>
    </lineage>
</organism>
<dbReference type="PANTHER" id="PTHR19959">
    <property type="entry name" value="KINESIN LIGHT CHAIN"/>
    <property type="match status" value="1"/>
</dbReference>
<protein>
    <recommendedName>
        <fullName evidence="1">CHAT domain-containing protein</fullName>
    </recommendedName>
</protein>
<dbReference type="STRING" id="933084.A0A067PHM0"/>
<evidence type="ECO:0000259" key="1">
    <source>
        <dbReference type="Pfam" id="PF12770"/>
    </source>
</evidence>
<sequence length="1162" mass="129513">MQPDDVDQSTIHRVELDRTPVAHSSTWRGPRWLGQVLVCAVGSVRFYVVGATFWVTYCRTDNVEHLHRCISSWQRAHQLAMTSHLGRSLVTTPLARALQCRYEISGVTADLDKAIQLYEDSVSSTPIGSPSRVRHLNCLGSSLLLRAQNQEQADDAALAAKLHEEALGISRDRQFPFLSIIHRLLPLSTRKFVLSWMNRDLLSSFRGLAMALTEHSRMVEDRVEMQKAISYHEQVLHLGSSDHPDHFDHLVGLASALHTSFLTFEDPEDLRRSLDAFRLTLELSPPGHPDRFAATSNVGRVCREYFAYSGAVSDLDESISLLTEAVSLQPENYDPHLGLADSILRRHKELGSEEDVEHAIRLYGDALLRCRQGGQEYYEVLHHLAMAYASQHLLRGDIEVLEKAIQLSRTVIVGGAQGDRCSAMLNLANSLMARFQFRNYIEDLDESIETYEQALQLCKAGSRQWALAAVPLAAAFLSRYGVIYRNSDLKNAYQLASAAFELPARYTDRPAVAAVFADVLFLRYHRFREAADLDKAIQVLSETLDATPAKYSGRPRLMELLAGNMSVRYSNSREISDLSATIQLYRDALESSIPRRGLAQTIRNLADSLLSRYELTNDEHDLRAALELYPRAIGDPHSVHAQRLAATMAWVEATRKYDPGALSSVYSTAVASLVFATFDRPRMDLKGIFWSQLAHDAAAHALTVSDPNKAVELLEQGRAIMWSLMYKIPPSTPHVADPKKQFSPQSFKPEDLGRHRGDHVEETFLRPFADLVVVSKRGPVVILLASQNHGCGAILIRSPEHDAEHIRLPNVTTGSVIQMSTQFQRIAEIGSRDANYIPNEEELETIGLERKMAYKTIRVQASQDELEVVLSRIWDDIACPIIKALGVQKADGRLRPRLWWCPTGYFESLPIHAAGIRFRRADSESLDDYVVSSYIPTLGTLSRARAAFDDTDLRPLLHMKALALAQPTTPGLPSLPNAAGELDLLQKVLPDKMLLRLHEGASDDLSSTNTHVLVSQVLQKLPEASILHCACHGDSPDFMNPRGHGFFLEDGKLTAEQLMNLHLPYAVFAFLSACHTAEGDTVMSVNPGTLLLSAGFKTVIGTMWPMNDRDGPIVANTVYGQLLKSDAFDPDIIAYALHEAVRSLRDRSVPPSRWAPYIHLGI</sequence>
<dbReference type="EMBL" id="KL197729">
    <property type="protein sequence ID" value="KDQ54408.1"/>
    <property type="molecule type" value="Genomic_DNA"/>
</dbReference>
<dbReference type="SUPFAM" id="SSF48452">
    <property type="entry name" value="TPR-like"/>
    <property type="match status" value="1"/>
</dbReference>
<dbReference type="PANTHER" id="PTHR19959:SF119">
    <property type="entry name" value="FUNGAL LIPASE-LIKE DOMAIN-CONTAINING PROTEIN"/>
    <property type="match status" value="1"/>
</dbReference>
<dbReference type="HOGENOM" id="CLU_001305_0_3_1"/>
<evidence type="ECO:0000313" key="2">
    <source>
        <dbReference type="EMBL" id="KDQ54408.1"/>
    </source>
</evidence>
<dbReference type="OrthoDB" id="9991317at2759"/>
<keyword evidence="3" id="KW-1185">Reference proteome</keyword>
<proteinExistence type="predicted"/>
<gene>
    <name evidence="2" type="ORF">JAAARDRAFT_160927</name>
</gene>
<name>A0A067PHM0_9AGAM</name>
<dbReference type="InterPro" id="IPR011990">
    <property type="entry name" value="TPR-like_helical_dom_sf"/>
</dbReference>
<reference evidence="3" key="1">
    <citation type="journal article" date="2014" name="Proc. Natl. Acad. Sci. U.S.A.">
        <title>Extensive sampling of basidiomycete genomes demonstrates inadequacy of the white-rot/brown-rot paradigm for wood decay fungi.</title>
        <authorList>
            <person name="Riley R."/>
            <person name="Salamov A.A."/>
            <person name="Brown D.W."/>
            <person name="Nagy L.G."/>
            <person name="Floudas D."/>
            <person name="Held B.W."/>
            <person name="Levasseur A."/>
            <person name="Lombard V."/>
            <person name="Morin E."/>
            <person name="Otillar R."/>
            <person name="Lindquist E.A."/>
            <person name="Sun H."/>
            <person name="LaButti K.M."/>
            <person name="Schmutz J."/>
            <person name="Jabbour D."/>
            <person name="Luo H."/>
            <person name="Baker S.E."/>
            <person name="Pisabarro A.G."/>
            <person name="Walton J.D."/>
            <person name="Blanchette R.A."/>
            <person name="Henrissat B."/>
            <person name="Martin F."/>
            <person name="Cullen D."/>
            <person name="Hibbett D.S."/>
            <person name="Grigoriev I.V."/>
        </authorList>
    </citation>
    <scope>NUCLEOTIDE SEQUENCE [LARGE SCALE GENOMIC DNA]</scope>
    <source>
        <strain evidence="3">MUCL 33604</strain>
    </source>
</reference>
<dbReference type="Pfam" id="PF12770">
    <property type="entry name" value="CHAT"/>
    <property type="match status" value="1"/>
</dbReference>
<feature type="domain" description="CHAT" evidence="1">
    <location>
        <begin position="870"/>
        <end position="1161"/>
    </location>
</feature>
<accession>A0A067PHM0</accession>
<dbReference type="Proteomes" id="UP000027265">
    <property type="component" value="Unassembled WGS sequence"/>
</dbReference>